<dbReference type="Pfam" id="PF01522">
    <property type="entry name" value="Polysacc_deac_1"/>
    <property type="match status" value="1"/>
</dbReference>
<reference evidence="3 4" key="1">
    <citation type="submission" date="2016-02" db="EMBL/GenBank/DDBJ databases">
        <title>Genome sequence of Halalkalicoccus paucihalophilus DSM 24557.</title>
        <authorList>
            <person name="Poehlein A."/>
            <person name="Daniel R."/>
        </authorList>
    </citation>
    <scope>NUCLEOTIDE SEQUENCE [LARGE SCALE GENOMIC DNA]</scope>
    <source>
        <strain evidence="3 4">DSM 24557</strain>
    </source>
</reference>
<keyword evidence="4" id="KW-1185">Reference proteome</keyword>
<comment type="caution">
    <text evidence="3">The sequence shown here is derived from an EMBL/GenBank/DDBJ whole genome shotgun (WGS) entry which is preliminary data.</text>
</comment>
<dbReference type="Gene3D" id="2.60.120.260">
    <property type="entry name" value="Galactose-binding domain-like"/>
    <property type="match status" value="1"/>
</dbReference>
<dbReference type="Gene3D" id="3.20.20.370">
    <property type="entry name" value="Glycoside hydrolase/deacetylase"/>
    <property type="match status" value="1"/>
</dbReference>
<dbReference type="RefSeq" id="WP_245634058.1">
    <property type="nucleotide sequence ID" value="NZ_LTAZ01000004.1"/>
</dbReference>
<proteinExistence type="predicted"/>
<dbReference type="InterPro" id="IPR011330">
    <property type="entry name" value="Glyco_hydro/deAcase_b/a-brl"/>
</dbReference>
<dbReference type="PATRIC" id="fig|1008153.3.peg.1779"/>
<dbReference type="InterPro" id="IPR002509">
    <property type="entry name" value="NODB_dom"/>
</dbReference>
<gene>
    <name evidence="3" type="ORF">HAPAU_17490</name>
</gene>
<feature type="compositionally biased region" description="Low complexity" evidence="1">
    <location>
        <begin position="30"/>
        <end position="52"/>
    </location>
</feature>
<organism evidence="3 4">
    <name type="scientific">Halalkalicoccus paucihalophilus</name>
    <dbReference type="NCBI Taxonomy" id="1008153"/>
    <lineage>
        <taxon>Archaea</taxon>
        <taxon>Methanobacteriati</taxon>
        <taxon>Methanobacteriota</taxon>
        <taxon>Stenosarchaea group</taxon>
        <taxon>Halobacteria</taxon>
        <taxon>Halobacteriales</taxon>
        <taxon>Halococcaceae</taxon>
        <taxon>Halalkalicoccus</taxon>
    </lineage>
</organism>
<dbReference type="EMBL" id="LTAZ01000004">
    <property type="protein sequence ID" value="KYH26649.1"/>
    <property type="molecule type" value="Genomic_DNA"/>
</dbReference>
<dbReference type="PROSITE" id="PS51257">
    <property type="entry name" value="PROKAR_LIPOPROTEIN"/>
    <property type="match status" value="1"/>
</dbReference>
<evidence type="ECO:0000313" key="3">
    <source>
        <dbReference type="EMBL" id="KYH26649.1"/>
    </source>
</evidence>
<dbReference type="SUPFAM" id="SSF88713">
    <property type="entry name" value="Glycoside hydrolase/deacetylase"/>
    <property type="match status" value="1"/>
</dbReference>
<protein>
    <submittedName>
        <fullName evidence="3">Polysaccharide deacetylase</fullName>
    </submittedName>
</protein>
<accession>A0A151AG55</accession>
<dbReference type="Proteomes" id="UP000075321">
    <property type="component" value="Unassembled WGS sequence"/>
</dbReference>
<sequence length="431" mass="47165">MRKSLSRRTFIGTVGASSIALAGCMGDGNDTNGNDNDDNSGNGNGNNNNSDNEGNDNGGGSNEAAQAAATEYGEVLDDFESINWYALRDEQINPDDSQAVTGNQSMAVTLDSNVSTVALAPSSPLDLTDKYLSAAVKVNSPVGGRLSLHVRAPNGDNYVTSSRTLPSGVDEWFRVDFGYTVGYGGPDFSQVQELRLEMVGPDGSSVDYRVDDLRTTPAQDESNIILAFYGGLQEHYETVFPMLEERGWVGTLGISQDLLNTSGRLSIDQLREMRDAGWDVCSYPMHAGDMTQYGMEEQRRIVENNRDYLANRGFEEGSQHFFTPRNRMNNDLLNVLRDTHETAYVFGGCSSGIPPTGRHTISAISGSSFQSTRKPILRADIHNQVVVPYFEHIGPEGMSVEEFEMQLDRIEDNSYGAGLEPITPTQLLENY</sequence>
<dbReference type="AlphaFoldDB" id="A0A151AG55"/>
<dbReference type="GO" id="GO:0016810">
    <property type="term" value="F:hydrolase activity, acting on carbon-nitrogen (but not peptide) bonds"/>
    <property type="evidence" value="ECO:0007669"/>
    <property type="project" value="InterPro"/>
</dbReference>
<evidence type="ECO:0000256" key="1">
    <source>
        <dbReference type="SAM" id="MobiDB-lite"/>
    </source>
</evidence>
<feature type="domain" description="NodB homology" evidence="2">
    <location>
        <begin position="220"/>
        <end position="339"/>
    </location>
</feature>
<feature type="region of interest" description="Disordered" evidence="1">
    <location>
        <begin position="30"/>
        <end position="66"/>
    </location>
</feature>
<evidence type="ECO:0000313" key="4">
    <source>
        <dbReference type="Proteomes" id="UP000075321"/>
    </source>
</evidence>
<evidence type="ECO:0000259" key="2">
    <source>
        <dbReference type="Pfam" id="PF01522"/>
    </source>
</evidence>
<dbReference type="CDD" id="cd10970">
    <property type="entry name" value="CE4_DAC_u1_6s"/>
    <property type="match status" value="1"/>
</dbReference>
<dbReference type="GO" id="GO:0005975">
    <property type="term" value="P:carbohydrate metabolic process"/>
    <property type="evidence" value="ECO:0007669"/>
    <property type="project" value="InterPro"/>
</dbReference>
<name>A0A151AG55_9EURY</name>